<gene>
    <name evidence="7 10" type="primary">pepQ</name>
    <name evidence="10" type="ORF">FLL45_17930</name>
</gene>
<dbReference type="OrthoDB" id="9806388at2"/>
<dbReference type="PANTHER" id="PTHR43226:SF8">
    <property type="entry name" value="XAA-PRO DIPEPTIDASE"/>
    <property type="match status" value="1"/>
</dbReference>
<dbReference type="GO" id="GO:0102009">
    <property type="term" value="F:proline dipeptidase activity"/>
    <property type="evidence" value="ECO:0007669"/>
    <property type="project" value="UniProtKB-EC"/>
</dbReference>
<dbReference type="Gene3D" id="3.90.230.10">
    <property type="entry name" value="Creatinase/methionine aminopeptidase superfamily"/>
    <property type="match status" value="1"/>
</dbReference>
<evidence type="ECO:0000256" key="7">
    <source>
        <dbReference type="HAMAP-Rule" id="MF_01279"/>
    </source>
</evidence>
<dbReference type="PANTHER" id="PTHR43226">
    <property type="entry name" value="XAA-PRO AMINOPEPTIDASE 3"/>
    <property type="match status" value="1"/>
</dbReference>
<feature type="binding site" evidence="7">
    <location>
        <position position="255"/>
    </location>
    <ligand>
        <name>Mn(2+)</name>
        <dbReference type="ChEBI" id="CHEBI:29035"/>
        <label>1</label>
    </ligand>
</feature>
<evidence type="ECO:0000256" key="6">
    <source>
        <dbReference type="ARBA" id="ARBA00023211"/>
    </source>
</evidence>
<protein>
    <recommendedName>
        <fullName evidence="7">Xaa-Pro dipeptidase</fullName>
        <shortName evidence="7">X-Pro dipeptidase</shortName>
        <ecNumber evidence="7">3.4.13.9</ecNumber>
    </recommendedName>
    <alternativeName>
        <fullName evidence="7">Imidodipeptidase</fullName>
    </alternativeName>
    <alternativeName>
        <fullName evidence="7">Proline dipeptidase</fullName>
        <shortName evidence="7">Prolidase</shortName>
    </alternativeName>
</protein>
<dbReference type="EC" id="3.4.13.9" evidence="7"/>
<evidence type="ECO:0000259" key="8">
    <source>
        <dbReference type="Pfam" id="PF00557"/>
    </source>
</evidence>
<comment type="similarity">
    <text evidence="7">Belongs to the peptidase M24B family. Bacterial-type prolidase subfamily.</text>
</comment>
<feature type="binding site" evidence="7">
    <location>
        <position position="380"/>
    </location>
    <ligand>
        <name>Mn(2+)</name>
        <dbReference type="ChEBI" id="CHEBI:29035"/>
        <label>1</label>
    </ligand>
</feature>
<comment type="catalytic activity">
    <reaction evidence="7">
        <text>Xaa-L-Pro dipeptide + H2O = an L-alpha-amino acid + L-proline</text>
        <dbReference type="Rhea" id="RHEA:76407"/>
        <dbReference type="ChEBI" id="CHEBI:15377"/>
        <dbReference type="ChEBI" id="CHEBI:59869"/>
        <dbReference type="ChEBI" id="CHEBI:60039"/>
        <dbReference type="ChEBI" id="CHEBI:195196"/>
        <dbReference type="EC" id="3.4.13.9"/>
    </reaction>
</comment>
<keyword evidence="4 7" id="KW-0224">Dipeptidase</keyword>
<dbReference type="InterPro" id="IPR052433">
    <property type="entry name" value="X-Pro_dipept-like"/>
</dbReference>
<dbReference type="AlphaFoldDB" id="A0A545T4J3"/>
<dbReference type="Gene3D" id="3.40.350.10">
    <property type="entry name" value="Creatinase/prolidase N-terminal domain"/>
    <property type="match status" value="1"/>
</dbReference>
<evidence type="ECO:0000256" key="5">
    <source>
        <dbReference type="ARBA" id="ARBA00023049"/>
    </source>
</evidence>
<dbReference type="GO" id="GO:0016795">
    <property type="term" value="F:phosphoric triester hydrolase activity"/>
    <property type="evidence" value="ECO:0007669"/>
    <property type="project" value="InterPro"/>
</dbReference>
<sequence>MSNLAALYGEHLADLLARHRQIMQRHDIEYLVVPSGTPIRVYQDDMDYPFKSSFLFRTYVPLTELPHSYLVIGLTGKPQLIYFQPEDYWHTPPSDPEGIWPQHFDIEVVSQLTQALALLPKDAETVAILGEQTEATENYLRAKLNPLEVINAIYWQRAYKSDYEIACLLKANQLAAHSHKVAEESFRAGKSEQQIHLAYVEASGMMEHQMPYGNIVALNEHAAILHYQECQSKVPATMRSFLIDAGVSFNGYHSDITRTYSFEQNEFAELIAAMDEMQLNCIASIETGQQYLDLHIAAHQQIAHLLKQFNFVDMSPESMVESGVTATFFPHGLGHLIGLQVHDVGGQFADQTGAINSPPSAHPFLRSTRNMEPRMAFTIEPGLYFIDMLLKQLKATEHAKSVNWERVESFKPFGGIRIEDDIVVQENGVLNLTREAFAAL</sequence>
<dbReference type="Pfam" id="PF00557">
    <property type="entry name" value="Peptidase_M24"/>
    <property type="match status" value="1"/>
</dbReference>
<feature type="domain" description="Xaa-Pro dipeptidase N-terminal" evidence="9">
    <location>
        <begin position="7"/>
        <end position="153"/>
    </location>
</feature>
<dbReference type="HAMAP" id="MF_01279">
    <property type="entry name" value="X_Pro_dipeptid"/>
    <property type="match status" value="1"/>
</dbReference>
<evidence type="ECO:0000259" key="9">
    <source>
        <dbReference type="Pfam" id="PF21216"/>
    </source>
</evidence>
<feature type="binding site" evidence="7">
    <location>
        <position position="244"/>
    </location>
    <ligand>
        <name>Mn(2+)</name>
        <dbReference type="ChEBI" id="CHEBI:29035"/>
        <label>2</label>
    </ligand>
</feature>
<dbReference type="RefSeq" id="WP_142943430.1">
    <property type="nucleotide sequence ID" value="NZ_VIKR01000005.1"/>
</dbReference>
<feature type="binding site" evidence="7">
    <location>
        <position position="335"/>
    </location>
    <ligand>
        <name>Mn(2+)</name>
        <dbReference type="ChEBI" id="CHEBI:29035"/>
        <label>1</label>
    </ligand>
</feature>
<comment type="function">
    <text evidence="7">Splits dipeptides with a prolyl residue in the C-terminal position.</text>
</comment>
<dbReference type="PROSITE" id="PS00491">
    <property type="entry name" value="PROLINE_PEPTIDASE"/>
    <property type="match status" value="1"/>
</dbReference>
<dbReference type="EMBL" id="VIKR01000005">
    <property type="protein sequence ID" value="TQV72102.1"/>
    <property type="molecule type" value="Genomic_DNA"/>
</dbReference>
<dbReference type="GO" id="GO:0004177">
    <property type="term" value="F:aminopeptidase activity"/>
    <property type="evidence" value="ECO:0007669"/>
    <property type="project" value="TreeGrafter"/>
</dbReference>
<dbReference type="InterPro" id="IPR036005">
    <property type="entry name" value="Creatinase/aminopeptidase-like"/>
</dbReference>
<keyword evidence="1 7" id="KW-0645">Protease</keyword>
<dbReference type="InterPro" id="IPR048819">
    <property type="entry name" value="PepQ_N"/>
</dbReference>
<feature type="domain" description="Peptidase M24" evidence="8">
    <location>
        <begin position="167"/>
        <end position="426"/>
    </location>
</feature>
<keyword evidence="6 7" id="KW-0464">Manganese</keyword>
<organism evidence="10 11">
    <name type="scientific">Aliikangiella marina</name>
    <dbReference type="NCBI Taxonomy" id="1712262"/>
    <lineage>
        <taxon>Bacteria</taxon>
        <taxon>Pseudomonadati</taxon>
        <taxon>Pseudomonadota</taxon>
        <taxon>Gammaproteobacteria</taxon>
        <taxon>Oceanospirillales</taxon>
        <taxon>Pleioneaceae</taxon>
        <taxon>Aliikangiella</taxon>
    </lineage>
</organism>
<evidence type="ECO:0000313" key="11">
    <source>
        <dbReference type="Proteomes" id="UP000317839"/>
    </source>
</evidence>
<dbReference type="InterPro" id="IPR001131">
    <property type="entry name" value="Peptidase_M24B_aminopep-P_CS"/>
</dbReference>
<comment type="cofactor">
    <cofactor evidence="7">
        <name>Mn(2+)</name>
        <dbReference type="ChEBI" id="CHEBI:29035"/>
    </cofactor>
    <text evidence="7">Binds 2 manganese ions per subunit.</text>
</comment>
<dbReference type="Pfam" id="PF21216">
    <property type="entry name" value="PepQ_N"/>
    <property type="match status" value="1"/>
</dbReference>
<dbReference type="Proteomes" id="UP000317839">
    <property type="component" value="Unassembled WGS sequence"/>
</dbReference>
<accession>A0A545T4J3</accession>
<dbReference type="GO" id="GO:0005829">
    <property type="term" value="C:cytosol"/>
    <property type="evidence" value="ECO:0007669"/>
    <property type="project" value="TreeGrafter"/>
</dbReference>
<dbReference type="GO" id="GO:0046872">
    <property type="term" value="F:metal ion binding"/>
    <property type="evidence" value="ECO:0007669"/>
    <property type="project" value="UniProtKB-KW"/>
</dbReference>
<evidence type="ECO:0000256" key="2">
    <source>
        <dbReference type="ARBA" id="ARBA00022723"/>
    </source>
</evidence>
<comment type="caution">
    <text evidence="10">The sequence shown here is derived from an EMBL/GenBank/DDBJ whole genome shotgun (WGS) entry which is preliminary data.</text>
</comment>
<evidence type="ECO:0000313" key="10">
    <source>
        <dbReference type="EMBL" id="TQV72102.1"/>
    </source>
</evidence>
<evidence type="ECO:0000256" key="4">
    <source>
        <dbReference type="ARBA" id="ARBA00022997"/>
    </source>
</evidence>
<feature type="binding site" evidence="7">
    <location>
        <position position="419"/>
    </location>
    <ligand>
        <name>Mn(2+)</name>
        <dbReference type="ChEBI" id="CHEBI:29035"/>
        <label>2</label>
    </ligand>
</feature>
<dbReference type="SUPFAM" id="SSF55920">
    <property type="entry name" value="Creatinase/aminopeptidase"/>
    <property type="match status" value="1"/>
</dbReference>
<dbReference type="InterPro" id="IPR029149">
    <property type="entry name" value="Creatin/AminoP/Spt16_N"/>
</dbReference>
<dbReference type="NCBIfam" id="NF010133">
    <property type="entry name" value="PRK13607.1"/>
    <property type="match status" value="1"/>
</dbReference>
<feature type="binding site" evidence="7">
    <location>
        <position position="255"/>
    </location>
    <ligand>
        <name>Mn(2+)</name>
        <dbReference type="ChEBI" id="CHEBI:29035"/>
        <label>2</label>
    </ligand>
</feature>
<keyword evidence="5 7" id="KW-0482">Metalloprotease</keyword>
<dbReference type="GO" id="GO:0006508">
    <property type="term" value="P:proteolysis"/>
    <property type="evidence" value="ECO:0007669"/>
    <property type="project" value="UniProtKB-KW"/>
</dbReference>
<dbReference type="InterPro" id="IPR000994">
    <property type="entry name" value="Pept_M24"/>
</dbReference>
<reference evidence="10 11" key="1">
    <citation type="submission" date="2019-06" db="EMBL/GenBank/DDBJ databases">
        <title>Draft genome of Aliikangiella marina GYP-15.</title>
        <authorList>
            <person name="Wang G."/>
        </authorList>
    </citation>
    <scope>NUCLEOTIDE SEQUENCE [LARGE SCALE GENOMIC DNA]</scope>
    <source>
        <strain evidence="10 11">GYP-15</strain>
    </source>
</reference>
<keyword evidence="2 7" id="KW-0479">Metal-binding</keyword>
<evidence type="ECO:0000256" key="1">
    <source>
        <dbReference type="ARBA" id="ARBA00022670"/>
    </source>
</evidence>
<keyword evidence="11" id="KW-1185">Reference proteome</keyword>
<evidence type="ECO:0000256" key="3">
    <source>
        <dbReference type="ARBA" id="ARBA00022801"/>
    </source>
</evidence>
<proteinExistence type="inferred from homology"/>
<dbReference type="GO" id="GO:0008235">
    <property type="term" value="F:metalloexopeptidase activity"/>
    <property type="evidence" value="ECO:0007669"/>
    <property type="project" value="UniProtKB-UniRule"/>
</dbReference>
<feature type="binding site" evidence="7">
    <location>
        <position position="419"/>
    </location>
    <ligand>
        <name>Mn(2+)</name>
        <dbReference type="ChEBI" id="CHEBI:29035"/>
        <label>1</label>
    </ligand>
</feature>
<keyword evidence="3 7" id="KW-0378">Hydrolase</keyword>
<name>A0A545T4J3_9GAMM</name>
<dbReference type="InterPro" id="IPR022846">
    <property type="entry name" value="X_Pro_dipept"/>
</dbReference>